<gene>
    <name evidence="1" type="ORF">BJ138DRAFT_1020017</name>
</gene>
<sequence>MSLRYKSRGILRGEHQRTITCLAFSPDGAYVASGSLDGKLSIWCTNTGKLLYVIGGTVGILALCWNSPSRDNVLCGLENGMVVSVNIDHDLSATGYVAHRLPVERLAILGTYVATGAHNEVCLWWNANNEHWYCIASSNRPPYVGMNMDHEAIVTSLHWRPSSGSESATLVASYLHHGIVFFETPSFKIVRFIATRTLVGDTSLSPDYRHLVVSNLCTGFDVYDLEVSAPIMTLTHDVKRRLPVPVLFIHRGNAILGGSTSGKASLWTSAGKHLHTFPHEENAIILAIAAHYNRVKDRFVVATGAQAEVGGAPYLQLWEAFDLCECRFLFPRRAILTYVIDKKEMYFRPSLKPVAEVPPVPPASQVCGVTLLFVSSF</sequence>
<organism evidence="1 2">
    <name type="scientific">Hygrophoropsis aurantiaca</name>
    <dbReference type="NCBI Taxonomy" id="72124"/>
    <lineage>
        <taxon>Eukaryota</taxon>
        <taxon>Fungi</taxon>
        <taxon>Dikarya</taxon>
        <taxon>Basidiomycota</taxon>
        <taxon>Agaricomycotina</taxon>
        <taxon>Agaricomycetes</taxon>
        <taxon>Agaricomycetidae</taxon>
        <taxon>Boletales</taxon>
        <taxon>Coniophorineae</taxon>
        <taxon>Hygrophoropsidaceae</taxon>
        <taxon>Hygrophoropsis</taxon>
    </lineage>
</organism>
<dbReference type="EMBL" id="MU268742">
    <property type="protein sequence ID" value="KAH7903819.1"/>
    <property type="molecule type" value="Genomic_DNA"/>
</dbReference>
<name>A0ACB7ZRM8_9AGAM</name>
<accession>A0ACB7ZRM8</accession>
<keyword evidence="2" id="KW-1185">Reference proteome</keyword>
<evidence type="ECO:0000313" key="2">
    <source>
        <dbReference type="Proteomes" id="UP000790377"/>
    </source>
</evidence>
<comment type="caution">
    <text evidence="1">The sequence shown here is derived from an EMBL/GenBank/DDBJ whole genome shotgun (WGS) entry which is preliminary data.</text>
</comment>
<protein>
    <submittedName>
        <fullName evidence="1">WD40-repeat-containing domain protein</fullName>
    </submittedName>
</protein>
<proteinExistence type="predicted"/>
<dbReference type="Proteomes" id="UP000790377">
    <property type="component" value="Unassembled WGS sequence"/>
</dbReference>
<evidence type="ECO:0000313" key="1">
    <source>
        <dbReference type="EMBL" id="KAH7903819.1"/>
    </source>
</evidence>
<reference evidence="1" key="1">
    <citation type="journal article" date="2021" name="New Phytol.">
        <title>Evolutionary innovations through gain and loss of genes in the ectomycorrhizal Boletales.</title>
        <authorList>
            <person name="Wu G."/>
            <person name="Miyauchi S."/>
            <person name="Morin E."/>
            <person name="Kuo A."/>
            <person name="Drula E."/>
            <person name="Varga T."/>
            <person name="Kohler A."/>
            <person name="Feng B."/>
            <person name="Cao Y."/>
            <person name="Lipzen A."/>
            <person name="Daum C."/>
            <person name="Hundley H."/>
            <person name="Pangilinan J."/>
            <person name="Johnson J."/>
            <person name="Barry K."/>
            <person name="LaButti K."/>
            <person name="Ng V."/>
            <person name="Ahrendt S."/>
            <person name="Min B."/>
            <person name="Choi I.G."/>
            <person name="Park H."/>
            <person name="Plett J.M."/>
            <person name="Magnuson J."/>
            <person name="Spatafora J.W."/>
            <person name="Nagy L.G."/>
            <person name="Henrissat B."/>
            <person name="Grigoriev I.V."/>
            <person name="Yang Z.L."/>
            <person name="Xu J."/>
            <person name="Martin F.M."/>
        </authorList>
    </citation>
    <scope>NUCLEOTIDE SEQUENCE</scope>
    <source>
        <strain evidence="1">ATCC 28755</strain>
    </source>
</reference>